<dbReference type="WBParaSite" id="GPLIN_000539700">
    <property type="protein sequence ID" value="GPLIN_000539700"/>
    <property type="gene ID" value="GPLIN_000539700"/>
</dbReference>
<keyword evidence="1" id="KW-1185">Reference proteome</keyword>
<sequence>MSNAQAKSLLIFTENTVQSPAYTRCILEAVHVNWNPYKELLITLHKFKYLYFCSKKGLEYFENIINRFDQKELMKDLPKELSGFWLIPDYWTTIYRSGHVERGRSSENFISFPESTNSYIGYWISSEKNYHEAYGNVFAELADDRGVKFCGIFADVYQNKSVKICGSFRVLSNKLNALPGKTPFEFVPISVAMINPDKAVEYLDWQIARYRTNSSEKWIFGSTNILQRIAYFPNNGEQLKKIDYKENKFKFLDNVQVLQRSATFDQQLHLWHPQRHKYPNMRMMIMTNCRGLALNGTLLSKKLPTQLDKWKAVEF</sequence>
<evidence type="ECO:0000313" key="1">
    <source>
        <dbReference type="Proteomes" id="UP000050741"/>
    </source>
</evidence>
<reference evidence="1" key="2">
    <citation type="submission" date="2014-05" db="EMBL/GenBank/DDBJ databases">
        <title>The genome and life-stage specific transcriptomes of Globodera pallida elucidate key aspects of plant parasitism by a cyst nematode.</title>
        <authorList>
            <person name="Cotton J.A."/>
            <person name="Lilley C.J."/>
            <person name="Jones L.M."/>
            <person name="Kikuchi T."/>
            <person name="Reid A.J."/>
            <person name="Thorpe P."/>
            <person name="Tsai I.J."/>
            <person name="Beasley H."/>
            <person name="Blok V."/>
            <person name="Cock P.J.A."/>
            <person name="Van den Akker S.E."/>
            <person name="Holroyd N."/>
            <person name="Hunt M."/>
            <person name="Mantelin S."/>
            <person name="Naghra H."/>
            <person name="Pain A."/>
            <person name="Palomares-Rius J.E."/>
            <person name="Zarowiecki M."/>
            <person name="Berriman M."/>
            <person name="Jones J.T."/>
            <person name="Urwin P.E."/>
        </authorList>
    </citation>
    <scope>NUCLEOTIDE SEQUENCE [LARGE SCALE GENOMIC DNA]</scope>
    <source>
        <strain evidence="1">Lindley</strain>
    </source>
</reference>
<organism evidence="1 2">
    <name type="scientific">Globodera pallida</name>
    <name type="common">Potato cyst nematode worm</name>
    <name type="synonym">Heterodera pallida</name>
    <dbReference type="NCBI Taxonomy" id="36090"/>
    <lineage>
        <taxon>Eukaryota</taxon>
        <taxon>Metazoa</taxon>
        <taxon>Ecdysozoa</taxon>
        <taxon>Nematoda</taxon>
        <taxon>Chromadorea</taxon>
        <taxon>Rhabditida</taxon>
        <taxon>Tylenchina</taxon>
        <taxon>Tylenchomorpha</taxon>
        <taxon>Tylenchoidea</taxon>
        <taxon>Heteroderidae</taxon>
        <taxon>Heteroderinae</taxon>
        <taxon>Globodera</taxon>
    </lineage>
</organism>
<name>A0A183BXQ7_GLOPA</name>
<reference evidence="1" key="1">
    <citation type="submission" date="2013-12" db="EMBL/GenBank/DDBJ databases">
        <authorList>
            <person name="Aslett M."/>
        </authorList>
    </citation>
    <scope>NUCLEOTIDE SEQUENCE [LARGE SCALE GENOMIC DNA]</scope>
    <source>
        <strain evidence="1">Lindley</strain>
    </source>
</reference>
<accession>A0A183BXQ7</accession>
<evidence type="ECO:0000313" key="2">
    <source>
        <dbReference type="WBParaSite" id="GPLIN_000539700"/>
    </source>
</evidence>
<reference evidence="2" key="3">
    <citation type="submission" date="2016-06" db="UniProtKB">
        <authorList>
            <consortium name="WormBaseParasite"/>
        </authorList>
    </citation>
    <scope>IDENTIFICATION</scope>
</reference>
<dbReference type="AlphaFoldDB" id="A0A183BXQ7"/>
<dbReference type="Proteomes" id="UP000050741">
    <property type="component" value="Unassembled WGS sequence"/>
</dbReference>
<proteinExistence type="predicted"/>
<protein>
    <submittedName>
        <fullName evidence="2">HrgA protein</fullName>
    </submittedName>
</protein>